<dbReference type="Gene3D" id="3.40.50.2300">
    <property type="match status" value="1"/>
</dbReference>
<dbReference type="SUPFAM" id="SSF52172">
    <property type="entry name" value="CheY-like"/>
    <property type="match status" value="1"/>
</dbReference>
<dbReference type="InterPro" id="IPR013767">
    <property type="entry name" value="PAS_fold"/>
</dbReference>
<dbReference type="InterPro" id="IPR024096">
    <property type="entry name" value="NO_sig/Golgi_transp_ligand-bd"/>
</dbReference>
<dbReference type="Pfam" id="PF08448">
    <property type="entry name" value="PAS_4"/>
    <property type="match status" value="1"/>
</dbReference>
<dbReference type="SUPFAM" id="SSF55785">
    <property type="entry name" value="PYP-like sensor domain (PAS domain)"/>
    <property type="match status" value="2"/>
</dbReference>
<dbReference type="PANTHER" id="PTHR43065">
    <property type="entry name" value="SENSOR HISTIDINE KINASE"/>
    <property type="match status" value="1"/>
</dbReference>
<evidence type="ECO:0000256" key="1">
    <source>
        <dbReference type="ARBA" id="ARBA00000085"/>
    </source>
</evidence>
<dbReference type="Proteomes" id="UP000605201">
    <property type="component" value="Unassembled WGS sequence"/>
</dbReference>
<comment type="catalytic activity">
    <reaction evidence="1">
        <text>ATP + protein L-histidine = ADP + protein N-phospho-L-histidine.</text>
        <dbReference type="EC" id="2.7.13.3"/>
    </reaction>
</comment>
<evidence type="ECO:0000259" key="14">
    <source>
        <dbReference type="PROSITE" id="PS50113"/>
    </source>
</evidence>
<feature type="coiled-coil region" evidence="10">
    <location>
        <begin position="245"/>
        <end position="275"/>
    </location>
</feature>
<evidence type="ECO:0000256" key="10">
    <source>
        <dbReference type="SAM" id="Coils"/>
    </source>
</evidence>
<keyword evidence="8" id="KW-0902">Two-component regulatory system</keyword>
<dbReference type="SUPFAM" id="SSF55874">
    <property type="entry name" value="ATPase domain of HSP90 chaperone/DNA topoisomerase II/histidine kinase"/>
    <property type="match status" value="1"/>
</dbReference>
<dbReference type="Gene3D" id="3.30.1380.20">
    <property type="entry name" value="Trafficking protein particle complex subunit 3"/>
    <property type="match status" value="1"/>
</dbReference>
<dbReference type="Pfam" id="PF02518">
    <property type="entry name" value="HATPase_c"/>
    <property type="match status" value="1"/>
</dbReference>
<evidence type="ECO:0000313" key="16">
    <source>
        <dbReference type="Proteomes" id="UP000605201"/>
    </source>
</evidence>
<evidence type="ECO:0000259" key="13">
    <source>
        <dbReference type="PROSITE" id="PS50112"/>
    </source>
</evidence>
<dbReference type="NCBIfam" id="TIGR00229">
    <property type="entry name" value="sensory_box"/>
    <property type="match status" value="2"/>
</dbReference>
<keyword evidence="3 9" id="KW-0597">Phosphoprotein</keyword>
<dbReference type="EC" id="2.7.13.3" evidence="2"/>
<dbReference type="InterPro" id="IPR035965">
    <property type="entry name" value="PAS-like_dom_sf"/>
</dbReference>
<feature type="domain" description="Response regulatory" evidence="12">
    <location>
        <begin position="779"/>
        <end position="895"/>
    </location>
</feature>
<evidence type="ECO:0000259" key="11">
    <source>
        <dbReference type="PROSITE" id="PS50109"/>
    </source>
</evidence>
<protein>
    <recommendedName>
        <fullName evidence="2">histidine kinase</fullName>
        <ecNumber evidence="2">2.7.13.3</ecNumber>
    </recommendedName>
</protein>
<feature type="domain" description="Histidine kinase" evidence="11">
    <location>
        <begin position="539"/>
        <end position="760"/>
    </location>
</feature>
<dbReference type="Gene3D" id="3.30.450.20">
    <property type="entry name" value="PAS domain"/>
    <property type="match status" value="2"/>
</dbReference>
<dbReference type="InterPro" id="IPR001789">
    <property type="entry name" value="Sig_transdc_resp-reg_receiver"/>
</dbReference>
<dbReference type="InterPro" id="IPR036097">
    <property type="entry name" value="HisK_dim/P_sf"/>
</dbReference>
<dbReference type="InterPro" id="IPR003661">
    <property type="entry name" value="HisK_dim/P_dom"/>
</dbReference>
<dbReference type="GO" id="GO:0006355">
    <property type="term" value="P:regulation of DNA-templated transcription"/>
    <property type="evidence" value="ECO:0007669"/>
    <property type="project" value="InterPro"/>
</dbReference>
<accession>A0A8J6TNY1</accession>
<keyword evidence="4" id="KW-0808">Transferase</keyword>
<evidence type="ECO:0000259" key="12">
    <source>
        <dbReference type="PROSITE" id="PS50110"/>
    </source>
</evidence>
<dbReference type="InterPro" id="IPR004358">
    <property type="entry name" value="Sig_transdc_His_kin-like_C"/>
</dbReference>
<proteinExistence type="predicted"/>
<dbReference type="AlphaFoldDB" id="A0A8J6TNY1"/>
<dbReference type="InterPro" id="IPR005467">
    <property type="entry name" value="His_kinase_dom"/>
</dbReference>
<reference evidence="15 16" key="1">
    <citation type="submission" date="2020-08" db="EMBL/GenBank/DDBJ databases">
        <title>Bridging the membrane lipid divide: bacteria of the FCB group superphylum have the potential to synthesize archaeal ether lipids.</title>
        <authorList>
            <person name="Villanueva L."/>
            <person name="Von Meijenfeldt F.A.B."/>
            <person name="Westbye A.B."/>
            <person name="Yadav S."/>
            <person name="Hopmans E.C."/>
            <person name="Dutilh B.E."/>
            <person name="Sinninghe Damste J.S."/>
        </authorList>
    </citation>
    <scope>NUCLEOTIDE SEQUENCE [LARGE SCALE GENOMIC DNA]</scope>
    <source>
        <strain evidence="15">NIOZ-UU17</strain>
    </source>
</reference>
<comment type="caution">
    <text evidence="15">The sequence shown here is derived from an EMBL/GenBank/DDBJ whole genome shotgun (WGS) entry which is preliminary data.</text>
</comment>
<dbReference type="SMART" id="SM00388">
    <property type="entry name" value="HisKA"/>
    <property type="match status" value="1"/>
</dbReference>
<dbReference type="CDD" id="cd00082">
    <property type="entry name" value="HisKA"/>
    <property type="match status" value="1"/>
</dbReference>
<dbReference type="Gene3D" id="3.30.565.10">
    <property type="entry name" value="Histidine kinase-like ATPase, C-terminal domain"/>
    <property type="match status" value="1"/>
</dbReference>
<dbReference type="GO" id="GO:0005524">
    <property type="term" value="F:ATP binding"/>
    <property type="evidence" value="ECO:0007669"/>
    <property type="project" value="UniProtKB-KW"/>
</dbReference>
<dbReference type="SMART" id="SM00091">
    <property type="entry name" value="PAS"/>
    <property type="match status" value="2"/>
</dbReference>
<feature type="domain" description="PAC" evidence="14">
    <location>
        <begin position="474"/>
        <end position="526"/>
    </location>
</feature>
<feature type="coiled-coil region" evidence="10">
    <location>
        <begin position="7"/>
        <end position="48"/>
    </location>
</feature>
<dbReference type="SUPFAM" id="SSF111126">
    <property type="entry name" value="Ligand-binding domain in the NO signalling and Golgi transport"/>
    <property type="match status" value="1"/>
</dbReference>
<sequence length="898" mass="100336">MAAKPTIEELEQRVNALVQETLEKSRSIAALREKLEQFESKSEIASSEAEKIQVSGINIKWHPKHGTCTFENLPVAMMWIDTTLAGLMAGVQAMVGTDRFGLALQSEGRNSVEADWQVISGFSDFSDGFNAIATIASVAGWGDWKLISFDDKKKVCRFRVKDSWEGRYQKSIGVCWGSGMLAGKMAGYCSRLFNTNCWTDQTAFIANGDKYDEFVVEPSERSIEKELENLLATDEATRADMAVALQKLQKEVQERLRAEEALRESEERYRSLFNNNHSVMLLVDPKNAEIVDANPAAVSFYGWTKQELTGMKITDINLLSKEQVFKEIERAKTQQRRHFFFSHRLASGEIRDVEVYTGPIKVHGRELLCSIIHDITSRKQAEAALVESEIRFRTLYKESTQREQLYESLLKSTPDAVAIYNLNGEATYINPTFTQIFGFAMQDVKEKRVPFVPESEKDRTEAGYEQVLQGEPISGFETRRLTKDGRILDIILSSSCFDDHEGNATGIIVIFRDVTETKKTEKQLQQAQRMEAIGTLAGGIAHDFNNLLMGIQGRASLTLMDMDSSHPHFTHLQGIEDHVKSAANLTKQLLAFSRGGKYEVKPTDLKELVNKSSEMFGRTKKEITIHKKSQKDVWTVEADQSQIEQVLLNIYVNAWQSMPGGGELHLGIENVTLDKSFVKPYDLKPGRYVNISVADTGVGMDKATQARIFDPFFTTKEMGRGTGLGLASAYGIIKNHGGIINVHSEKGRGATFNMFLPASGKKVTKGRGSTEEIVRGSETILLVDDEDIIIDVGQEILKTIGYKVLTAKSGNAAVELYKANHNEIDMVILDMIMPDMDGGETYDRLKKINPDIKVLLSSGYSIDGLASEIMLRGCNGFIQKPFNMKDLSQTIREILSSS</sequence>
<dbReference type="InterPro" id="IPR000014">
    <property type="entry name" value="PAS"/>
</dbReference>
<dbReference type="PRINTS" id="PR00344">
    <property type="entry name" value="BCTRLSENSOR"/>
</dbReference>
<organism evidence="15 16">
    <name type="scientific">Candidatus Desulfatibia vada</name>
    <dbReference type="NCBI Taxonomy" id="2841696"/>
    <lineage>
        <taxon>Bacteria</taxon>
        <taxon>Pseudomonadati</taxon>
        <taxon>Thermodesulfobacteriota</taxon>
        <taxon>Desulfobacteria</taxon>
        <taxon>Desulfobacterales</taxon>
        <taxon>Desulfobacterales incertae sedis</taxon>
        <taxon>Candidatus Desulfatibia</taxon>
    </lineage>
</organism>
<dbReference type="CDD" id="cd00156">
    <property type="entry name" value="REC"/>
    <property type="match status" value="1"/>
</dbReference>
<evidence type="ECO:0000256" key="9">
    <source>
        <dbReference type="PROSITE-ProRule" id="PRU00169"/>
    </source>
</evidence>
<dbReference type="PANTHER" id="PTHR43065:SF42">
    <property type="entry name" value="TWO-COMPONENT SENSOR PPRA"/>
    <property type="match status" value="1"/>
</dbReference>
<dbReference type="InterPro" id="IPR011006">
    <property type="entry name" value="CheY-like_superfamily"/>
</dbReference>
<dbReference type="SMART" id="SM00387">
    <property type="entry name" value="HATPase_c"/>
    <property type="match status" value="1"/>
</dbReference>
<dbReference type="Gene3D" id="1.10.287.130">
    <property type="match status" value="1"/>
</dbReference>
<dbReference type="SMART" id="SM00448">
    <property type="entry name" value="REC"/>
    <property type="match status" value="1"/>
</dbReference>
<dbReference type="PROSITE" id="PS50110">
    <property type="entry name" value="RESPONSE_REGULATORY"/>
    <property type="match status" value="1"/>
</dbReference>
<evidence type="ECO:0000256" key="2">
    <source>
        <dbReference type="ARBA" id="ARBA00012438"/>
    </source>
</evidence>
<gene>
    <name evidence="15" type="ORF">H8D96_18910</name>
</gene>
<dbReference type="InterPro" id="IPR036890">
    <property type="entry name" value="HATPase_C_sf"/>
</dbReference>
<dbReference type="GO" id="GO:0000155">
    <property type="term" value="F:phosphorelay sensor kinase activity"/>
    <property type="evidence" value="ECO:0007669"/>
    <property type="project" value="InterPro"/>
</dbReference>
<dbReference type="CDD" id="cd00130">
    <property type="entry name" value="PAS"/>
    <property type="match status" value="2"/>
</dbReference>
<name>A0A8J6TNY1_9BACT</name>
<evidence type="ECO:0000256" key="6">
    <source>
        <dbReference type="ARBA" id="ARBA00022777"/>
    </source>
</evidence>
<dbReference type="SUPFAM" id="SSF47384">
    <property type="entry name" value="Homodimeric domain of signal transducing histidine kinase"/>
    <property type="match status" value="1"/>
</dbReference>
<keyword evidence="5" id="KW-0547">Nucleotide-binding</keyword>
<dbReference type="EMBL" id="JACNIG010000366">
    <property type="protein sequence ID" value="MBC8433986.1"/>
    <property type="molecule type" value="Genomic_DNA"/>
</dbReference>
<evidence type="ECO:0000256" key="3">
    <source>
        <dbReference type="ARBA" id="ARBA00022553"/>
    </source>
</evidence>
<feature type="modified residue" description="4-aspartylphosphate" evidence="9">
    <location>
        <position position="830"/>
    </location>
</feature>
<evidence type="ECO:0000256" key="5">
    <source>
        <dbReference type="ARBA" id="ARBA00022741"/>
    </source>
</evidence>
<dbReference type="Pfam" id="PF00072">
    <property type="entry name" value="Response_reg"/>
    <property type="match status" value="1"/>
</dbReference>
<dbReference type="InterPro" id="IPR003594">
    <property type="entry name" value="HATPase_dom"/>
</dbReference>
<evidence type="ECO:0000256" key="7">
    <source>
        <dbReference type="ARBA" id="ARBA00022840"/>
    </source>
</evidence>
<dbReference type="PROSITE" id="PS50109">
    <property type="entry name" value="HIS_KIN"/>
    <property type="match status" value="1"/>
</dbReference>
<keyword evidence="7" id="KW-0067">ATP-binding</keyword>
<dbReference type="Pfam" id="PF00989">
    <property type="entry name" value="PAS"/>
    <property type="match status" value="1"/>
</dbReference>
<keyword evidence="10" id="KW-0175">Coiled coil</keyword>
<keyword evidence="6" id="KW-0418">Kinase</keyword>
<dbReference type="InterPro" id="IPR000700">
    <property type="entry name" value="PAS-assoc_C"/>
</dbReference>
<dbReference type="InterPro" id="IPR013656">
    <property type="entry name" value="PAS_4"/>
</dbReference>
<feature type="domain" description="PAS" evidence="13">
    <location>
        <begin position="402"/>
        <end position="471"/>
    </location>
</feature>
<evidence type="ECO:0000256" key="8">
    <source>
        <dbReference type="ARBA" id="ARBA00023012"/>
    </source>
</evidence>
<dbReference type="PROSITE" id="PS50112">
    <property type="entry name" value="PAS"/>
    <property type="match status" value="2"/>
</dbReference>
<evidence type="ECO:0000313" key="15">
    <source>
        <dbReference type="EMBL" id="MBC8433986.1"/>
    </source>
</evidence>
<dbReference type="PROSITE" id="PS50113">
    <property type="entry name" value="PAC"/>
    <property type="match status" value="1"/>
</dbReference>
<evidence type="ECO:0000256" key="4">
    <source>
        <dbReference type="ARBA" id="ARBA00022679"/>
    </source>
</evidence>
<feature type="domain" description="PAS" evidence="13">
    <location>
        <begin position="265"/>
        <end position="310"/>
    </location>
</feature>